<proteinExistence type="inferred from homology"/>
<dbReference type="GO" id="GO:0016740">
    <property type="term" value="F:transferase activity"/>
    <property type="evidence" value="ECO:0007669"/>
    <property type="project" value="UniProtKB-KW"/>
</dbReference>
<gene>
    <name evidence="5" type="ORF">EW146_g8103</name>
</gene>
<reference evidence="5 6" key="1">
    <citation type="submission" date="2019-02" db="EMBL/GenBank/DDBJ databases">
        <title>Genome sequencing of the rare red list fungi Bondarzewia mesenterica.</title>
        <authorList>
            <person name="Buettner E."/>
            <person name="Kellner H."/>
        </authorList>
    </citation>
    <scope>NUCLEOTIDE SEQUENCE [LARGE SCALE GENOMIC DNA]</scope>
    <source>
        <strain evidence="5 6">DSM 108281</strain>
    </source>
</reference>
<dbReference type="AlphaFoldDB" id="A0A4V3XDW4"/>
<dbReference type="Gene3D" id="3.40.50.150">
    <property type="entry name" value="Vaccinia Virus protein VP39"/>
    <property type="match status" value="1"/>
</dbReference>
<keyword evidence="3" id="KW-0949">S-adenosyl-L-methionine</keyword>
<accession>A0A4V3XDW4</accession>
<dbReference type="InterPro" id="IPR029063">
    <property type="entry name" value="SAM-dependent_MTases_sf"/>
</dbReference>
<dbReference type="PANTHER" id="PTHR35897:SF1">
    <property type="entry name" value="METHYLTRANSFERASE AUSD"/>
    <property type="match status" value="1"/>
</dbReference>
<dbReference type="OrthoDB" id="2094832at2759"/>
<dbReference type="PANTHER" id="PTHR35897">
    <property type="entry name" value="METHYLTRANSFERASE AUSD"/>
    <property type="match status" value="1"/>
</dbReference>
<evidence type="ECO:0000256" key="1">
    <source>
        <dbReference type="ARBA" id="ARBA00005179"/>
    </source>
</evidence>
<evidence type="ECO:0008006" key="7">
    <source>
        <dbReference type="Google" id="ProtNLM"/>
    </source>
</evidence>
<organism evidence="5 6">
    <name type="scientific">Bondarzewia mesenterica</name>
    <dbReference type="NCBI Taxonomy" id="1095465"/>
    <lineage>
        <taxon>Eukaryota</taxon>
        <taxon>Fungi</taxon>
        <taxon>Dikarya</taxon>
        <taxon>Basidiomycota</taxon>
        <taxon>Agaricomycotina</taxon>
        <taxon>Agaricomycetes</taxon>
        <taxon>Russulales</taxon>
        <taxon>Bondarzewiaceae</taxon>
        <taxon>Bondarzewia</taxon>
    </lineage>
</organism>
<keyword evidence="6" id="KW-1185">Reference proteome</keyword>
<name>A0A4V3XDW4_9AGAM</name>
<comment type="pathway">
    <text evidence="1">Secondary metabolite biosynthesis.</text>
</comment>
<sequence length="321" mass="35659">MLVTEVTGRAMWALDAVPRCAHQMSSTISESVHDSVKDVTGYASITVASVTSGLTSYVGWPADHKSTVELFRASKWAADMPPTAAVITRESSVPNEFIRPLDESLFQPSNSELDFLKSVISGDEHELRRRVFEVQKYAYEQHPYPCICQFNHVSLMMSTNKVYPSIVETGKTNGTILLDLGCCMGTDVRKIVHDGYPADHVVGCDLRPEFIALGYKLYRDTETYSIRFLTADIFDLLLDSVPSSAKPLSKVPLSQVSTLDELIGRVSHIYIGALFHLFDEQTQLGLAQRLVSLLKKTRGATIFGRHQGLEEAGMIGDHMKR</sequence>
<dbReference type="Proteomes" id="UP000310158">
    <property type="component" value="Unassembled WGS sequence"/>
</dbReference>
<dbReference type="SUPFAM" id="SSF53335">
    <property type="entry name" value="S-adenosyl-L-methionine-dependent methyltransferases"/>
    <property type="match status" value="1"/>
</dbReference>
<protein>
    <recommendedName>
        <fullName evidence="7">Methyltransferase domain-containing protein</fullName>
    </recommendedName>
</protein>
<evidence type="ECO:0000256" key="4">
    <source>
        <dbReference type="ARBA" id="ARBA00038314"/>
    </source>
</evidence>
<keyword evidence="2" id="KW-0808">Transferase</keyword>
<comment type="caution">
    <text evidence="5">The sequence shown here is derived from an EMBL/GenBank/DDBJ whole genome shotgun (WGS) entry which is preliminary data.</text>
</comment>
<evidence type="ECO:0000256" key="2">
    <source>
        <dbReference type="ARBA" id="ARBA00022679"/>
    </source>
</evidence>
<comment type="similarity">
    <text evidence="4">Belongs to the class I-like SAM-binding methyltransferase superfamily.</text>
</comment>
<dbReference type="InterPro" id="IPR051654">
    <property type="entry name" value="Meroterpenoid_MTases"/>
</dbReference>
<dbReference type="EMBL" id="SGPL01000524">
    <property type="protein sequence ID" value="THH11243.1"/>
    <property type="molecule type" value="Genomic_DNA"/>
</dbReference>
<evidence type="ECO:0000313" key="6">
    <source>
        <dbReference type="Proteomes" id="UP000310158"/>
    </source>
</evidence>
<dbReference type="CDD" id="cd02440">
    <property type="entry name" value="AdoMet_MTases"/>
    <property type="match status" value="1"/>
</dbReference>
<evidence type="ECO:0000256" key="3">
    <source>
        <dbReference type="ARBA" id="ARBA00022691"/>
    </source>
</evidence>
<evidence type="ECO:0000313" key="5">
    <source>
        <dbReference type="EMBL" id="THH11243.1"/>
    </source>
</evidence>